<reference evidence="9 10" key="1">
    <citation type="submission" date="2018-07" db="EMBL/GenBank/DDBJ databases">
        <title>The genomes of Aspergillus section Nigri reveals drivers in fungal speciation.</title>
        <authorList>
            <consortium name="DOE Joint Genome Institute"/>
            <person name="Vesth T.C."/>
            <person name="Nybo J."/>
            <person name="Theobald S."/>
            <person name="Brandl J."/>
            <person name="Frisvad J.C."/>
            <person name="Nielsen K.F."/>
            <person name="Lyhne E.K."/>
            <person name="Kogle M.E."/>
            <person name="Kuo A."/>
            <person name="Riley R."/>
            <person name="Clum A."/>
            <person name="Nolan M."/>
            <person name="Lipzen A."/>
            <person name="Salamov A."/>
            <person name="Henrissat B."/>
            <person name="Wiebenga A."/>
            <person name="De vries R.P."/>
            <person name="Grigoriev I.V."/>
            <person name="Mortensen U.H."/>
            <person name="Andersen M.R."/>
            <person name="Baker S.E."/>
        </authorList>
    </citation>
    <scope>NUCLEOTIDE SEQUENCE [LARGE SCALE GENOMIC DNA]</scope>
    <source>
        <strain evidence="9 10">CBS 139.54b</strain>
    </source>
</reference>
<evidence type="ECO:0000256" key="6">
    <source>
        <dbReference type="ARBA" id="ARBA00023163"/>
    </source>
</evidence>
<dbReference type="PANTHER" id="PTHR47782:SF1">
    <property type="entry name" value="PYRIMIDINE PATHWAY REGULATORY PROTEIN 1"/>
    <property type="match status" value="1"/>
</dbReference>
<dbReference type="Pfam" id="PF00172">
    <property type="entry name" value="Zn_clus"/>
    <property type="match status" value="1"/>
</dbReference>
<dbReference type="GO" id="GO:0045944">
    <property type="term" value="P:positive regulation of transcription by RNA polymerase II"/>
    <property type="evidence" value="ECO:0007669"/>
    <property type="project" value="TreeGrafter"/>
</dbReference>
<evidence type="ECO:0000256" key="5">
    <source>
        <dbReference type="ARBA" id="ARBA00023125"/>
    </source>
</evidence>
<keyword evidence="6" id="KW-0804">Transcription</keyword>
<dbReference type="CDD" id="cd00067">
    <property type="entry name" value="GAL4"/>
    <property type="match status" value="1"/>
</dbReference>
<keyword evidence="5" id="KW-0238">DNA-binding</keyword>
<evidence type="ECO:0000313" key="10">
    <source>
        <dbReference type="Proteomes" id="UP000253729"/>
    </source>
</evidence>
<keyword evidence="7" id="KW-0539">Nucleus</keyword>
<dbReference type="CDD" id="cd12148">
    <property type="entry name" value="fungal_TF_MHR"/>
    <property type="match status" value="1"/>
</dbReference>
<evidence type="ECO:0000256" key="2">
    <source>
        <dbReference type="ARBA" id="ARBA00022723"/>
    </source>
</evidence>
<dbReference type="InterPro" id="IPR001138">
    <property type="entry name" value="Zn2Cys6_DnaBD"/>
</dbReference>
<dbReference type="GO" id="GO:0000981">
    <property type="term" value="F:DNA-binding transcription factor activity, RNA polymerase II-specific"/>
    <property type="evidence" value="ECO:0007669"/>
    <property type="project" value="InterPro"/>
</dbReference>
<dbReference type="GO" id="GO:0043565">
    <property type="term" value="F:sequence-specific DNA binding"/>
    <property type="evidence" value="ECO:0007669"/>
    <property type="project" value="TreeGrafter"/>
</dbReference>
<dbReference type="AlphaFoldDB" id="A0A3F3QEL6"/>
<dbReference type="STRING" id="1341132.A0A3F3QEL6"/>
<evidence type="ECO:0000256" key="3">
    <source>
        <dbReference type="ARBA" id="ARBA00022833"/>
    </source>
</evidence>
<keyword evidence="10" id="KW-1185">Reference proteome</keyword>
<dbReference type="GO" id="GO:0005634">
    <property type="term" value="C:nucleus"/>
    <property type="evidence" value="ECO:0007669"/>
    <property type="project" value="UniProtKB-SubCell"/>
</dbReference>
<dbReference type="SUPFAM" id="SSF57701">
    <property type="entry name" value="Zn2/Cys6 DNA-binding domain"/>
    <property type="match status" value="1"/>
</dbReference>
<dbReference type="RefSeq" id="XP_026630695.1">
    <property type="nucleotide sequence ID" value="XM_026776842.1"/>
</dbReference>
<keyword evidence="3" id="KW-0862">Zinc</keyword>
<evidence type="ECO:0000256" key="7">
    <source>
        <dbReference type="ARBA" id="ARBA00023242"/>
    </source>
</evidence>
<feature type="domain" description="Zn(2)-C6 fungal-type" evidence="8">
    <location>
        <begin position="4"/>
        <end position="34"/>
    </location>
</feature>
<protein>
    <recommendedName>
        <fullName evidence="8">Zn(2)-C6 fungal-type domain-containing protein</fullName>
    </recommendedName>
</protein>
<dbReference type="PANTHER" id="PTHR47782">
    <property type="entry name" value="ZN(II)2CYS6 TRANSCRIPTION FACTOR (EUROFUNG)-RELATED"/>
    <property type="match status" value="1"/>
</dbReference>
<dbReference type="PROSITE" id="PS50048">
    <property type="entry name" value="ZN2_CY6_FUNGAL_2"/>
    <property type="match status" value="1"/>
</dbReference>
<keyword evidence="2" id="KW-0479">Metal-binding</keyword>
<dbReference type="Proteomes" id="UP000253729">
    <property type="component" value="Unassembled WGS sequence"/>
</dbReference>
<comment type="subcellular location">
    <subcellularLocation>
        <location evidence="1">Nucleus</location>
    </subcellularLocation>
</comment>
<proteinExistence type="predicted"/>
<dbReference type="PROSITE" id="PS00463">
    <property type="entry name" value="ZN2_CY6_FUNGAL_1"/>
    <property type="match status" value="1"/>
</dbReference>
<organism evidence="9 10">
    <name type="scientific">Aspergillus welwitschiae</name>
    <dbReference type="NCBI Taxonomy" id="1341132"/>
    <lineage>
        <taxon>Eukaryota</taxon>
        <taxon>Fungi</taxon>
        <taxon>Dikarya</taxon>
        <taxon>Ascomycota</taxon>
        <taxon>Pezizomycotina</taxon>
        <taxon>Eurotiomycetes</taxon>
        <taxon>Eurotiomycetidae</taxon>
        <taxon>Eurotiales</taxon>
        <taxon>Aspergillaceae</taxon>
        <taxon>Aspergillus</taxon>
        <taxon>Aspergillus subgen. Circumdati</taxon>
    </lineage>
</organism>
<dbReference type="Gene3D" id="4.10.240.10">
    <property type="entry name" value="Zn(2)-C6 fungal-type DNA-binding domain"/>
    <property type="match status" value="1"/>
</dbReference>
<evidence type="ECO:0000259" key="8">
    <source>
        <dbReference type="PROSITE" id="PS50048"/>
    </source>
</evidence>
<accession>A0A3F3QEL6</accession>
<dbReference type="InterPro" id="IPR036864">
    <property type="entry name" value="Zn2-C6_fun-type_DNA-bd_sf"/>
</dbReference>
<dbReference type="GeneID" id="38145198"/>
<name>A0A3F3QEL6_9EURO</name>
<dbReference type="InterPro" id="IPR052202">
    <property type="entry name" value="Yeast_MetPath_Reg"/>
</dbReference>
<gene>
    <name evidence="9" type="ORF">BDQ94DRAFT_91923</name>
</gene>
<sequence length="516" mass="58359">MLPTCTRCRSRRIKCDSLLPACANCSKHDVECTFRDEALQADVTRGYLKTLQDRIEKLNSELALNSQISSSGLTERSPDGMSTRPSLVSSFILMPKSGRDMYLDLSLSSRLVEVTLEVLSQHHKTNDWRTIDKESDPLPDIPHLDRSMLTPGVVRGLLKDYHRFVRPKYDIVELDILSHDGIHLRKLPEMRRFQILMACSISAAQKTYKSPNWKPFAHTCREWANDFIAPIICAADADSMKAILLLLVYELADPTRGIIWELLDVARRTCLQLGWNRTASNSNDFNGHEESLLADPVRTHLMCVLREIEGSLRTVSNRPILLIEDMSYCAPEKDISSILYSKLFHAIYGTNRIGDAESCPFVGEVSGLLDRADVIADASPASQEIWLVLLATCVRHKQCVACYQEPDDQQGKGMRTLRRKIVRAAAELLSNTHRATFIEEDFVSPIIACSRALISGCSLATAIVKRWTSFQSHFRDLILCSEILAFFSSHWKGGQSYLHAWQTIMDLLHSHMEHRS</sequence>
<dbReference type="EMBL" id="KZ852035">
    <property type="protein sequence ID" value="RDH37673.1"/>
    <property type="molecule type" value="Genomic_DNA"/>
</dbReference>
<keyword evidence="4" id="KW-0805">Transcription regulation</keyword>
<evidence type="ECO:0000256" key="4">
    <source>
        <dbReference type="ARBA" id="ARBA00023015"/>
    </source>
</evidence>
<evidence type="ECO:0000256" key="1">
    <source>
        <dbReference type="ARBA" id="ARBA00004123"/>
    </source>
</evidence>
<dbReference type="GO" id="GO:0008270">
    <property type="term" value="F:zinc ion binding"/>
    <property type="evidence" value="ECO:0007669"/>
    <property type="project" value="InterPro"/>
</dbReference>
<evidence type="ECO:0000313" key="9">
    <source>
        <dbReference type="EMBL" id="RDH37673.1"/>
    </source>
</evidence>
<dbReference type="SMART" id="SM00066">
    <property type="entry name" value="GAL4"/>
    <property type="match status" value="1"/>
</dbReference>